<dbReference type="AlphaFoldDB" id="A0A7W9A5J3"/>
<organism evidence="1 2">
    <name type="scientific">Brevundimonas halotolerans</name>
    <dbReference type="NCBI Taxonomy" id="69670"/>
    <lineage>
        <taxon>Bacteria</taxon>
        <taxon>Pseudomonadati</taxon>
        <taxon>Pseudomonadota</taxon>
        <taxon>Alphaproteobacteria</taxon>
        <taxon>Caulobacterales</taxon>
        <taxon>Caulobacteraceae</taxon>
        <taxon>Brevundimonas</taxon>
    </lineage>
</organism>
<dbReference type="EMBL" id="JACIJB010000016">
    <property type="protein sequence ID" value="MBB5661801.1"/>
    <property type="molecule type" value="Genomic_DNA"/>
</dbReference>
<evidence type="ECO:0000313" key="2">
    <source>
        <dbReference type="Proteomes" id="UP000548978"/>
    </source>
</evidence>
<proteinExistence type="predicted"/>
<comment type="caution">
    <text evidence="1">The sequence shown here is derived from an EMBL/GenBank/DDBJ whole genome shotgun (WGS) entry which is preliminary data.</text>
</comment>
<protein>
    <submittedName>
        <fullName evidence="1">Uncharacterized protein</fullName>
    </submittedName>
</protein>
<dbReference type="Proteomes" id="UP000548978">
    <property type="component" value="Unassembled WGS sequence"/>
</dbReference>
<sequence length="65" mass="6395">MQAQPAAGFGGVAFQDGAVEADQGVGGHVGIVGQALFHLGVQIDRFGFRLVLTAPAFGGGAVAQG</sequence>
<dbReference type="RefSeq" id="WP_123286294.1">
    <property type="nucleotide sequence ID" value="NZ_JACIJB010000016.1"/>
</dbReference>
<keyword evidence="2" id="KW-1185">Reference proteome</keyword>
<reference evidence="1 2" key="1">
    <citation type="submission" date="2020-08" db="EMBL/GenBank/DDBJ databases">
        <title>Genomic Encyclopedia of Type Strains, Phase IV (KMG-IV): sequencing the most valuable type-strain genomes for metagenomic binning, comparative biology and taxonomic classification.</title>
        <authorList>
            <person name="Goeker M."/>
        </authorList>
    </citation>
    <scope>NUCLEOTIDE SEQUENCE [LARGE SCALE GENOMIC DNA]</scope>
    <source>
        <strain evidence="1 2">DSM 24448</strain>
    </source>
</reference>
<name>A0A7W9A5J3_9CAUL</name>
<gene>
    <name evidence="1" type="ORF">FHS65_002571</name>
</gene>
<evidence type="ECO:0000313" key="1">
    <source>
        <dbReference type="EMBL" id="MBB5661801.1"/>
    </source>
</evidence>
<accession>A0A7W9A5J3</accession>